<dbReference type="GO" id="GO:0009051">
    <property type="term" value="P:pentose-phosphate shunt, oxidative branch"/>
    <property type="evidence" value="ECO:0007669"/>
    <property type="project" value="TreeGrafter"/>
</dbReference>
<dbReference type="InterPro" id="IPR036291">
    <property type="entry name" value="NAD(P)-bd_dom_sf"/>
</dbReference>
<dbReference type="PRINTS" id="PR00079">
    <property type="entry name" value="G6PDHDRGNASE"/>
</dbReference>
<dbReference type="Gene3D" id="3.40.50.720">
    <property type="entry name" value="NAD(P)-binding Rossmann-like Domain"/>
    <property type="match status" value="1"/>
</dbReference>
<dbReference type="SUPFAM" id="SSF55347">
    <property type="entry name" value="Glyceraldehyde-3-phosphate dehydrogenase-like, C-terminal domain"/>
    <property type="match status" value="1"/>
</dbReference>
<accession>A0A139AV23</accession>
<dbReference type="HAMAP" id="MF_00966">
    <property type="entry name" value="G6PD"/>
    <property type="match status" value="1"/>
</dbReference>
<dbReference type="AlphaFoldDB" id="A0A139AV23"/>
<dbReference type="InterPro" id="IPR022675">
    <property type="entry name" value="G6P_DH_C"/>
</dbReference>
<gene>
    <name evidence="15" type="ORF">M427DRAFT_52147</name>
</gene>
<dbReference type="SUPFAM" id="SSF51735">
    <property type="entry name" value="NAD(P)-binding Rossmann-fold domains"/>
    <property type="match status" value="1"/>
</dbReference>
<dbReference type="InterPro" id="IPR001282">
    <property type="entry name" value="G6P_DH"/>
</dbReference>
<keyword evidence="7 11" id="KW-0560">Oxidoreductase</keyword>
<proteinExistence type="inferred from homology"/>
<evidence type="ECO:0000256" key="6">
    <source>
        <dbReference type="ARBA" id="ARBA00022857"/>
    </source>
</evidence>
<dbReference type="EC" id="1.1.1.49" evidence="3 11"/>
<dbReference type="GO" id="GO:0005829">
    <property type="term" value="C:cytosol"/>
    <property type="evidence" value="ECO:0007669"/>
    <property type="project" value="TreeGrafter"/>
</dbReference>
<dbReference type="GO" id="GO:0050661">
    <property type="term" value="F:NADP binding"/>
    <property type="evidence" value="ECO:0007669"/>
    <property type="project" value="InterPro"/>
</dbReference>
<dbReference type="OrthoDB" id="60984at2759"/>
<evidence type="ECO:0000256" key="5">
    <source>
        <dbReference type="ARBA" id="ARBA00022526"/>
    </source>
</evidence>
<dbReference type="InterPro" id="IPR022674">
    <property type="entry name" value="G6P_DH_NAD-bd"/>
</dbReference>
<dbReference type="PROSITE" id="PS00069">
    <property type="entry name" value="G6P_DEHYDROGENASE"/>
    <property type="match status" value="1"/>
</dbReference>
<evidence type="ECO:0000259" key="14">
    <source>
        <dbReference type="Pfam" id="PF02781"/>
    </source>
</evidence>
<dbReference type="PANTHER" id="PTHR23429:SF0">
    <property type="entry name" value="GLUCOSE-6-PHOSPHATE 1-DEHYDROGENASE"/>
    <property type="match status" value="1"/>
</dbReference>
<keyword evidence="8 11" id="KW-0119">Carbohydrate metabolism</keyword>
<evidence type="ECO:0000256" key="12">
    <source>
        <dbReference type="SAM" id="MobiDB-lite"/>
    </source>
</evidence>
<evidence type="ECO:0000256" key="8">
    <source>
        <dbReference type="ARBA" id="ARBA00023277"/>
    </source>
</evidence>
<keyword evidence="6 11" id="KW-0521">NADP</keyword>
<evidence type="ECO:0000256" key="10">
    <source>
        <dbReference type="ARBA" id="ARBA00048749"/>
    </source>
</evidence>
<dbReference type="Pfam" id="PF00479">
    <property type="entry name" value="G6PD_N"/>
    <property type="match status" value="1"/>
</dbReference>
<evidence type="ECO:0000259" key="13">
    <source>
        <dbReference type="Pfam" id="PF00479"/>
    </source>
</evidence>
<comment type="similarity">
    <text evidence="2 11">Belongs to the glucose-6-phosphate dehydrogenase family.</text>
</comment>
<evidence type="ECO:0000256" key="3">
    <source>
        <dbReference type="ARBA" id="ARBA00013019"/>
    </source>
</evidence>
<reference evidence="15 16" key="1">
    <citation type="journal article" date="2015" name="Genome Biol. Evol.">
        <title>Phylogenomic analyses indicate that early fungi evolved digesting cell walls of algal ancestors of land plants.</title>
        <authorList>
            <person name="Chang Y."/>
            <person name="Wang S."/>
            <person name="Sekimoto S."/>
            <person name="Aerts A.L."/>
            <person name="Choi C."/>
            <person name="Clum A."/>
            <person name="LaButti K.M."/>
            <person name="Lindquist E.A."/>
            <person name="Yee Ngan C."/>
            <person name="Ohm R.A."/>
            <person name="Salamov A.A."/>
            <person name="Grigoriev I.V."/>
            <person name="Spatafora J.W."/>
            <person name="Berbee M.L."/>
        </authorList>
    </citation>
    <scope>NUCLEOTIDE SEQUENCE [LARGE SCALE GENOMIC DNA]</scope>
    <source>
        <strain evidence="15 16">JEL478</strain>
    </source>
</reference>
<dbReference type="FunFam" id="3.40.50.720:FF:000111">
    <property type="entry name" value="Glucose-6-phosphate 1-dehydrogenase"/>
    <property type="match status" value="1"/>
</dbReference>
<dbReference type="NCBIfam" id="TIGR00871">
    <property type="entry name" value="zwf"/>
    <property type="match status" value="1"/>
</dbReference>
<comment type="pathway">
    <text evidence="1 11">Carbohydrate degradation; pentose phosphate pathway; D-ribulose 5-phosphate from D-glucose 6-phosphate (oxidative stage): step 1/3.</text>
</comment>
<dbReference type="EMBL" id="KQ965735">
    <property type="protein sequence ID" value="KXS20549.1"/>
    <property type="molecule type" value="Genomic_DNA"/>
</dbReference>
<evidence type="ECO:0000256" key="1">
    <source>
        <dbReference type="ARBA" id="ARBA00004937"/>
    </source>
</evidence>
<dbReference type="Proteomes" id="UP000070544">
    <property type="component" value="Unassembled WGS sequence"/>
</dbReference>
<dbReference type="PIRSF" id="PIRSF000110">
    <property type="entry name" value="G6PD"/>
    <property type="match status" value="1"/>
</dbReference>
<dbReference type="Pfam" id="PF02781">
    <property type="entry name" value="G6PD_C"/>
    <property type="match status" value="1"/>
</dbReference>
<dbReference type="OMA" id="ERAGYYE"/>
<keyword evidence="5 11" id="KW-0313">Glucose metabolism</keyword>
<dbReference type="STRING" id="1344416.A0A139AV23"/>
<protein>
    <recommendedName>
        <fullName evidence="4 11">Glucose-6-phosphate 1-dehydrogenase</fullName>
        <ecNumber evidence="3 11">1.1.1.49</ecNumber>
    </recommendedName>
</protein>
<keyword evidence="16" id="KW-1185">Reference proteome</keyword>
<evidence type="ECO:0000313" key="16">
    <source>
        <dbReference type="Proteomes" id="UP000070544"/>
    </source>
</evidence>
<comment type="function">
    <text evidence="9">Catalyzes the rate-limiting step of the oxidative pentose-phosphate pathway, which represents a route for the dissimilation of carbohydrates besides glycolysis. The main function of this enzyme is to provide reducing power (NADPH) and pentose phosphates for fatty acid and nucleic acid synthesis.</text>
</comment>
<dbReference type="InterPro" id="IPR019796">
    <property type="entry name" value="G6P_DH_AS"/>
</dbReference>
<feature type="domain" description="Glucose-6-phosphate dehydrogenase C-terminal" evidence="14">
    <location>
        <begin position="250"/>
        <end position="534"/>
    </location>
</feature>
<dbReference type="FunFam" id="3.30.360.10:FF:000015">
    <property type="entry name" value="Glucose-6-phosphate 1-dehydrogenase"/>
    <property type="match status" value="1"/>
</dbReference>
<evidence type="ECO:0000256" key="2">
    <source>
        <dbReference type="ARBA" id="ARBA00009975"/>
    </source>
</evidence>
<dbReference type="GO" id="GO:0006006">
    <property type="term" value="P:glucose metabolic process"/>
    <property type="evidence" value="ECO:0007669"/>
    <property type="project" value="UniProtKB-KW"/>
</dbReference>
<evidence type="ECO:0000256" key="4">
    <source>
        <dbReference type="ARBA" id="ARBA00020444"/>
    </source>
</evidence>
<evidence type="ECO:0000256" key="11">
    <source>
        <dbReference type="RuleBase" id="RU362120"/>
    </source>
</evidence>
<dbReference type="Gene3D" id="3.30.360.10">
    <property type="entry name" value="Dihydrodipicolinate Reductase, domain 2"/>
    <property type="match status" value="1"/>
</dbReference>
<sequence>MSSLPKIPEGVAVNTANNTPRSDQPPSPTSKWNYYVPRRPSYYHIGGTPIPVRSQATAEYSSISDNTTILVLGASGDLAYKKTFPALFGLLKHQFLPHNVQIVGYARSKMEKEQFRERVTSKIKTSSEADKALVGKFKDMLHYVDGQYDKDESYKNLALEVEKLEQGTGKKNRLFYMALPPSVFIPVAKGLRENLYSTTGWNRVVVEKPFGKDLQSSNELGEALARFWKEEEIYRIDHYLGKEMVKNLIVLRFANVFLGSIWNRQFISNVQITFKEPFGTEGRGGYFDEFGIIRDVMQNHLLQVLTIVAMEKPVSLNAEDVRDEKVRVLKYINPLTVDDVLVGQYVKSADGTKPGYKDDKTVPPDSLCPTFAAAVFWINNDRWDGVPFILKCGKALNEAKVEIRIQFNDVAGNTLFPEIARNELVIRVQPDEAVYMKFMNKEPGLNSDPVISELELNYTKRYQSSRIPEAYEALILDVLRGDHQNFVRSDELEVAWKIFTPLLHQLEKQKVRPVPYEYGSRGPEELNDFVEMHGFARSNLPYHWQKS</sequence>
<evidence type="ECO:0000313" key="15">
    <source>
        <dbReference type="EMBL" id="KXS20549.1"/>
    </source>
</evidence>
<dbReference type="PANTHER" id="PTHR23429">
    <property type="entry name" value="GLUCOSE-6-PHOSPHATE 1-DEHYDROGENASE G6PD"/>
    <property type="match status" value="1"/>
</dbReference>
<name>A0A139AV23_GONPJ</name>
<dbReference type="UniPathway" id="UPA00115">
    <property type="reaction ID" value="UER00408"/>
</dbReference>
<dbReference type="GO" id="GO:0004345">
    <property type="term" value="F:glucose-6-phosphate dehydrogenase activity"/>
    <property type="evidence" value="ECO:0007669"/>
    <property type="project" value="UniProtKB-EC"/>
</dbReference>
<evidence type="ECO:0000256" key="9">
    <source>
        <dbReference type="ARBA" id="ARBA00025382"/>
    </source>
</evidence>
<feature type="region of interest" description="Disordered" evidence="12">
    <location>
        <begin position="1"/>
        <end position="31"/>
    </location>
</feature>
<evidence type="ECO:0000256" key="7">
    <source>
        <dbReference type="ARBA" id="ARBA00023002"/>
    </source>
</evidence>
<comment type="catalytic activity">
    <reaction evidence="10 11">
        <text>D-glucose 6-phosphate + NADP(+) = 6-phospho-D-glucono-1,5-lactone + NADPH + H(+)</text>
        <dbReference type="Rhea" id="RHEA:15841"/>
        <dbReference type="ChEBI" id="CHEBI:15378"/>
        <dbReference type="ChEBI" id="CHEBI:57783"/>
        <dbReference type="ChEBI" id="CHEBI:57955"/>
        <dbReference type="ChEBI" id="CHEBI:58349"/>
        <dbReference type="ChEBI" id="CHEBI:61548"/>
        <dbReference type="EC" id="1.1.1.49"/>
    </reaction>
</comment>
<organism evidence="15 16">
    <name type="scientific">Gonapodya prolifera (strain JEL478)</name>
    <name type="common">Monoblepharis prolifera</name>
    <dbReference type="NCBI Taxonomy" id="1344416"/>
    <lineage>
        <taxon>Eukaryota</taxon>
        <taxon>Fungi</taxon>
        <taxon>Fungi incertae sedis</taxon>
        <taxon>Chytridiomycota</taxon>
        <taxon>Chytridiomycota incertae sedis</taxon>
        <taxon>Monoblepharidomycetes</taxon>
        <taxon>Monoblepharidales</taxon>
        <taxon>Gonapodyaceae</taxon>
        <taxon>Gonapodya</taxon>
    </lineage>
</organism>
<feature type="domain" description="Glucose-6-phosphate dehydrogenase NAD-binding" evidence="13">
    <location>
        <begin position="71"/>
        <end position="247"/>
    </location>
</feature>